<keyword evidence="2" id="KW-0378">Hydrolase</keyword>
<gene>
    <name evidence="2" type="primary">mgll</name>
    <name evidence="2" type="ORF">HMPREF9004_1284</name>
</gene>
<dbReference type="EC" id="3.1.1.23" evidence="2"/>
<dbReference type="InterPro" id="IPR022742">
    <property type="entry name" value="Hydrolase_4"/>
</dbReference>
<dbReference type="GO" id="GO:0047372">
    <property type="term" value="F:monoacylglycerol lipase activity"/>
    <property type="evidence" value="ECO:0007669"/>
    <property type="project" value="UniProtKB-EC"/>
</dbReference>
<comment type="caution">
    <text evidence="2">The sequence shown here is derived from an EMBL/GenBank/DDBJ whole genome shotgun (WGS) entry which is preliminary data.</text>
</comment>
<evidence type="ECO:0000259" key="1">
    <source>
        <dbReference type="Pfam" id="PF12146"/>
    </source>
</evidence>
<dbReference type="STRING" id="888050.HMPREF9004_1284"/>
<dbReference type="PATRIC" id="fig|888050.3.peg.1226"/>
<reference evidence="2 3" key="1">
    <citation type="submission" date="2013-03" db="EMBL/GenBank/DDBJ databases">
        <title>Reference genome for the Human Microbiome Project.</title>
        <authorList>
            <person name="Aqrawi P."/>
            <person name="Ayvaz T."/>
            <person name="Bess C."/>
            <person name="Blankenburg K."/>
            <person name="Coyle M."/>
            <person name="Deng J."/>
            <person name="Forbes L."/>
            <person name="Fowler G."/>
            <person name="Francisco L."/>
            <person name="Fu Q."/>
            <person name="Gibbs R."/>
            <person name="Gross S."/>
            <person name="Gubbala S."/>
            <person name="Hale W."/>
            <person name="Hemphill L."/>
            <person name="Highlander S."/>
            <person name="Hirani K."/>
            <person name="Jackson L."/>
            <person name="Jakkamsetti A."/>
            <person name="Javaid M."/>
            <person name="Jayaseelan J.C."/>
            <person name="Jiang H."/>
            <person name="Joshi V."/>
            <person name="Korchina V."/>
            <person name="Kovar C."/>
            <person name="Lara F."/>
            <person name="Lee S."/>
            <person name="Liu Y."/>
            <person name="Mata R."/>
            <person name="Mathew T."/>
            <person name="Munidasa M."/>
            <person name="Muzny D."/>
            <person name="Nazareth L."/>
            <person name="Ngo R."/>
            <person name="Nguyen L."/>
            <person name="Nguyen N."/>
            <person name="Okwuonu G."/>
            <person name="Ongeri F."/>
            <person name="Palculict T."/>
            <person name="Patil S."/>
            <person name="Petrosino J."/>
            <person name="Pham C."/>
            <person name="Pham P."/>
            <person name="Pu L.-L."/>
            <person name="Qin X."/>
            <person name="Qu J."/>
            <person name="Reid J."/>
            <person name="Ross M."/>
            <person name="Ruth R."/>
            <person name="Saada N."/>
            <person name="San Lucas F."/>
            <person name="Santibanez J."/>
            <person name="Shang Y."/>
            <person name="Simmons D."/>
            <person name="Song X.-Z."/>
            <person name="Tang L.-Y."/>
            <person name="Thornton R."/>
            <person name="Warren J."/>
            <person name="Weissenberger G."/>
            <person name="Wilczek-Boney K."/>
            <person name="Worley K."/>
            <person name="Youmans B."/>
            <person name="Zhang J."/>
            <person name="Zhang L."/>
            <person name="Zhao Z."/>
            <person name="Zhou C."/>
            <person name="Zhu D."/>
            <person name="Zhu Y."/>
        </authorList>
    </citation>
    <scope>NUCLEOTIDE SEQUENCE [LARGE SCALE GENOMIC DNA]</scope>
    <source>
        <strain evidence="2 3">F0333</strain>
    </source>
</reference>
<proteinExistence type="predicted"/>
<organism evidence="2 3">
    <name type="scientific">Schaalia cardiffensis F0333</name>
    <dbReference type="NCBI Taxonomy" id="888050"/>
    <lineage>
        <taxon>Bacteria</taxon>
        <taxon>Bacillati</taxon>
        <taxon>Actinomycetota</taxon>
        <taxon>Actinomycetes</taxon>
        <taxon>Actinomycetales</taxon>
        <taxon>Actinomycetaceae</taxon>
        <taxon>Schaalia</taxon>
    </lineage>
</organism>
<evidence type="ECO:0000313" key="3">
    <source>
        <dbReference type="Proteomes" id="UP000013015"/>
    </source>
</evidence>
<evidence type="ECO:0000313" key="2">
    <source>
        <dbReference type="EMBL" id="ENO18012.1"/>
    </source>
</evidence>
<keyword evidence="3" id="KW-1185">Reference proteome</keyword>
<name>N6X3I8_9ACTO</name>
<accession>N6X3I8</accession>
<dbReference type="eggNOG" id="COG2267">
    <property type="taxonomic scope" value="Bacteria"/>
</dbReference>
<dbReference type="Proteomes" id="UP000013015">
    <property type="component" value="Unassembled WGS sequence"/>
</dbReference>
<protein>
    <submittedName>
        <fullName evidence="2">Monoglyceride lipase</fullName>
        <ecNumber evidence="2">3.1.1.23</ecNumber>
    </submittedName>
</protein>
<dbReference type="EMBL" id="AQHZ01000021">
    <property type="protein sequence ID" value="ENO18012.1"/>
    <property type="molecule type" value="Genomic_DNA"/>
</dbReference>
<dbReference type="Gene3D" id="3.40.50.1820">
    <property type="entry name" value="alpha/beta hydrolase"/>
    <property type="match status" value="1"/>
</dbReference>
<dbReference type="AlphaFoldDB" id="N6X3I8"/>
<dbReference type="InterPro" id="IPR029058">
    <property type="entry name" value="AB_hydrolase_fold"/>
</dbReference>
<dbReference type="Pfam" id="PF12146">
    <property type="entry name" value="Hydrolase_4"/>
    <property type="match status" value="1"/>
</dbReference>
<dbReference type="RefSeq" id="WP_005963491.1">
    <property type="nucleotide sequence ID" value="NZ_CP040505.1"/>
</dbReference>
<feature type="domain" description="Serine aminopeptidase S33" evidence="1">
    <location>
        <begin position="19"/>
        <end position="261"/>
    </location>
</feature>
<dbReference type="PANTHER" id="PTHR11614">
    <property type="entry name" value="PHOSPHOLIPASE-RELATED"/>
    <property type="match status" value="1"/>
</dbReference>
<sequence length="276" mass="29530">MNSHNGAMEIRYRRADLETPKGSVLLCHGYAEHSGRYLPLQEALLAAGYDIAFYDHYGHGTAPGPRSRVDVGALITDHLDARRIALAHSRTDSLFLFGHSMGGLITAASTILEPKNLSGTVLTGPALRPLPDVPASSARALLPLARLAPGLIITPPRQPGSPSALSRDPRVQEAFDADPLCYTGGAPLLTATTMILQGDKTLRRAERVKTPMLVLHGNADTLASLNGSRAFVQGVLAANPDADVHLRIIDGAYHEVLNEPEGPGLIRDIVAWLDMH</sequence>
<dbReference type="HOGENOM" id="CLU_026209_7_2_11"/>
<dbReference type="InterPro" id="IPR051044">
    <property type="entry name" value="MAG_DAG_Lipase"/>
</dbReference>
<dbReference type="SUPFAM" id="SSF53474">
    <property type="entry name" value="alpha/beta-Hydrolases"/>
    <property type="match status" value="1"/>
</dbReference>